<comment type="function">
    <text evidence="9">Neurotoxin that produces dose-dependent hypolocomotion and hyperalgesia in mice. May directly act on the central nervous system, as it is 6500-fold more potent when administered intracerebroventricularly than intraperitoneal.</text>
</comment>
<dbReference type="SUPFAM" id="SSF57850">
    <property type="entry name" value="RING/U-box"/>
    <property type="match status" value="2"/>
</dbReference>
<name>A0ABM5FV27_9SAUR</name>
<dbReference type="Pfam" id="PF13765">
    <property type="entry name" value="PRY"/>
    <property type="match status" value="1"/>
</dbReference>
<dbReference type="InterPro" id="IPR003656">
    <property type="entry name" value="Znf_BED"/>
</dbReference>
<dbReference type="PRINTS" id="PR01407">
    <property type="entry name" value="BUTYPHLNCDUF"/>
</dbReference>
<dbReference type="InterPro" id="IPR036236">
    <property type="entry name" value="Znf_C2H2_sf"/>
</dbReference>
<keyword evidence="3" id="KW-0800">Toxin</keyword>
<feature type="domain" description="B box-type" evidence="14">
    <location>
        <begin position="1204"/>
        <end position="1245"/>
    </location>
</feature>
<dbReference type="InterPro" id="IPR013083">
    <property type="entry name" value="Znf_RING/FYVE/PHD"/>
</dbReference>
<reference evidence="17" key="1">
    <citation type="submission" date="2025-05" db="UniProtKB">
        <authorList>
            <consortium name="RefSeq"/>
        </authorList>
    </citation>
    <scope>NUCLEOTIDE SEQUENCE [LARGE SCALE GENOMIC DNA]</scope>
</reference>
<evidence type="ECO:0000256" key="11">
    <source>
        <dbReference type="SAM" id="Coils"/>
    </source>
</evidence>
<dbReference type="CDD" id="cd19762">
    <property type="entry name" value="Bbox2_TRIM7-like"/>
    <property type="match status" value="2"/>
</dbReference>
<comment type="subcellular location">
    <subcellularLocation>
        <location evidence="1">Nucleus</location>
    </subcellularLocation>
</comment>
<evidence type="ECO:0000256" key="3">
    <source>
        <dbReference type="ARBA" id="ARBA00022699"/>
    </source>
</evidence>
<dbReference type="SUPFAM" id="SSF49899">
    <property type="entry name" value="Concanavalin A-like lectins/glucanases"/>
    <property type="match status" value="1"/>
</dbReference>
<dbReference type="PROSITE" id="PS00518">
    <property type="entry name" value="ZF_RING_1"/>
    <property type="match status" value="2"/>
</dbReference>
<keyword evidence="4" id="KW-0479">Metal-binding</keyword>
<gene>
    <name evidence="18" type="primary">LOC110070422</name>
</gene>
<feature type="domain" description="B box-type" evidence="14">
    <location>
        <begin position="1288"/>
        <end position="1329"/>
    </location>
</feature>
<proteinExistence type="inferred from homology"/>
<evidence type="ECO:0000256" key="4">
    <source>
        <dbReference type="ARBA" id="ARBA00022723"/>
    </source>
</evidence>
<keyword evidence="17" id="KW-1185">Reference proteome</keyword>
<dbReference type="SMART" id="SM00449">
    <property type="entry name" value="SPRY"/>
    <property type="match status" value="1"/>
</dbReference>
<dbReference type="InterPro" id="IPR043136">
    <property type="entry name" value="B30.2/SPRY_sf"/>
</dbReference>
<feature type="compositionally biased region" description="Basic and acidic residues" evidence="12">
    <location>
        <begin position="184"/>
        <end position="194"/>
    </location>
</feature>
<feature type="domain" description="BED-type" evidence="16">
    <location>
        <begin position="355"/>
        <end position="414"/>
    </location>
</feature>
<dbReference type="InterPro" id="IPR050143">
    <property type="entry name" value="TRIM/RBCC"/>
</dbReference>
<feature type="compositionally biased region" description="Basic residues" evidence="12">
    <location>
        <begin position="210"/>
        <end position="224"/>
    </location>
</feature>
<comment type="similarity">
    <text evidence="2">Belongs to the ohanin/vespryn family.</text>
</comment>
<evidence type="ECO:0000256" key="8">
    <source>
        <dbReference type="ARBA" id="ARBA00023242"/>
    </source>
</evidence>
<feature type="region of interest" description="Disordered" evidence="12">
    <location>
        <begin position="184"/>
        <end position="233"/>
    </location>
</feature>
<dbReference type="CDD" id="cd16594">
    <property type="entry name" value="RING-HC_TRIM7-like_C-IV"/>
    <property type="match status" value="2"/>
</dbReference>
<dbReference type="PROSITE" id="PS50089">
    <property type="entry name" value="ZF_RING_2"/>
    <property type="match status" value="2"/>
</dbReference>
<reference evidence="18" key="2">
    <citation type="submission" date="2025-08" db="UniProtKB">
        <authorList>
            <consortium name="RefSeq"/>
        </authorList>
    </citation>
    <scope>IDENTIFICATION</scope>
</reference>
<protein>
    <recommendedName>
        <fullName evidence="19">Zinc finger protein RFP-like</fullName>
    </recommendedName>
</protein>
<evidence type="ECO:0000256" key="10">
    <source>
        <dbReference type="PROSITE-ProRule" id="PRU00024"/>
    </source>
</evidence>
<dbReference type="Gene3D" id="2.60.120.920">
    <property type="match status" value="1"/>
</dbReference>
<dbReference type="Pfam" id="PF00643">
    <property type="entry name" value="zf-B_box"/>
    <property type="match status" value="3"/>
</dbReference>
<keyword evidence="3" id="KW-0528">Neurotoxin</keyword>
<evidence type="ECO:0000259" key="13">
    <source>
        <dbReference type="PROSITE" id="PS50089"/>
    </source>
</evidence>
<dbReference type="Pfam" id="PF00622">
    <property type="entry name" value="SPRY"/>
    <property type="match status" value="1"/>
</dbReference>
<keyword evidence="6" id="KW-0862">Zinc</keyword>
<evidence type="ECO:0000313" key="18">
    <source>
        <dbReference type="RefSeq" id="XP_072849257.1"/>
    </source>
</evidence>
<feature type="region of interest" description="Disordered" evidence="12">
    <location>
        <begin position="410"/>
        <end position="442"/>
    </location>
</feature>
<evidence type="ECO:0000259" key="14">
    <source>
        <dbReference type="PROSITE" id="PS50119"/>
    </source>
</evidence>
<keyword evidence="7" id="KW-0238">DNA-binding</keyword>
<dbReference type="SMART" id="SM00614">
    <property type="entry name" value="ZnF_BED"/>
    <property type="match status" value="1"/>
</dbReference>
<evidence type="ECO:0000259" key="15">
    <source>
        <dbReference type="PROSITE" id="PS50188"/>
    </source>
</evidence>
<dbReference type="Pfam" id="PF02892">
    <property type="entry name" value="zf-BED"/>
    <property type="match status" value="1"/>
</dbReference>
<keyword evidence="11" id="KW-0175">Coiled coil</keyword>
<dbReference type="InterPro" id="IPR003879">
    <property type="entry name" value="Butyrophylin_SPRY"/>
</dbReference>
<dbReference type="PROSITE" id="PS50188">
    <property type="entry name" value="B302_SPRY"/>
    <property type="match status" value="1"/>
</dbReference>
<evidence type="ECO:0000256" key="5">
    <source>
        <dbReference type="ARBA" id="ARBA00022771"/>
    </source>
</evidence>
<feature type="region of interest" description="Disordered" evidence="12">
    <location>
        <begin position="333"/>
        <end position="352"/>
    </location>
</feature>
<dbReference type="Gene3D" id="3.30.160.60">
    <property type="entry name" value="Classic Zinc Finger"/>
    <property type="match status" value="3"/>
</dbReference>
<evidence type="ECO:0000256" key="12">
    <source>
        <dbReference type="SAM" id="MobiDB-lite"/>
    </source>
</evidence>
<dbReference type="RefSeq" id="XP_072849257.1">
    <property type="nucleotide sequence ID" value="XM_072993156.1"/>
</dbReference>
<dbReference type="InterPro" id="IPR017907">
    <property type="entry name" value="Znf_RING_CS"/>
</dbReference>
<dbReference type="InterPro" id="IPR001870">
    <property type="entry name" value="B30.2/SPRY"/>
</dbReference>
<evidence type="ECO:0000256" key="1">
    <source>
        <dbReference type="ARBA" id="ARBA00004123"/>
    </source>
</evidence>
<sequence length="1677" mass="189213">MASESPSKRLQLEVTCPICLDYFTDPVVLDCGHSFCQACVARCWKDPGAGTTCPQCRMAVGQNFRPNRLLANMGEIYRQMSWSTLQEVQGWRVDCERHQFPLEFFCQDDNTPVCLLCHRSKEHVGHQVVPLRDLAQEYEAKGMKTKKRKSGNRRKKACPVEAPWWSVEGNRSNVSPLLEQVMEEKQEEKPDQHFQVDQPSEEGHDGFAILKKKKQQKRYRHHTRDKALEGEGPSTLCNTNSDYGVCKVEEDLNDEDKDIILPPVGSTSIQSRLVDLAGGSEDAVSVTTHHPASLLGRILKELAGQPVQSCSKQGQLETQCFLPDLPLLPFKCNPPKMKSTSKSNLRGSEKDRRRRRTSYVWKYFTHLNNNRLLAVCSVCQSRVRLGREGGCQRVGTSSMRRHIECRHPQLVPKGDSRATPTLKKSRPERSAGKPAEQFEGQGSLQNGVVSGKQMTIPETWTFKEKHARDSVKSTKLNRALAMFVACSMLPLSVVEDEAFLEFMEELDSRWDVPSRLHLCNNLFPALEKDIKGELLKDLRNAGAGAVHLAGAIWTSKQTKAYLCVAAHWISMAEETLERKSATLAVRLLSDLCHAPNIACTLKSVVSEWLTPLSLEVGCVSTNNSLDLLKAVQQSGMDHVLCITHCLNLVLLKALRTAPPGVKHILNLARTLSVHFRQSWAATEAIRVIQCQHGLPEHRFILDVNTCWESTLRMLARLCEQKLAINDYVESQGGLLGFSVEPDHWSIMQDLVDLLKFFSEFVAIFQSERATFGKVLPMLQFLEVSVAKSGMEMVRKAGGTTQNLNPAVEFAHHLVAQLKSSKHLASIRQDNRYLAATFLEPQIRCSVRAKLVNAVDRPFSTLREYLLQKCLHYHEKGHCFFPPGARQGTSEAASQTEAPAFIKQENGNAWSHAFKAKSRYTKWLLDFGICTTDDGEDLVSVGGLPQQDAYSLVRWELDAYIRDSFSGKVSCPENNPLLYWKAKITAWPSLARVALWHLSCPPSGVASKRVFSTARNVVPKLRTSLTPTSVSTMAFIRANKLWIPKQGRPSPANHEVSVMPDDGGDPDSEEEMTLLEEDTEGEDGRDENYREAGSVLSCESKSLSIHVNQSTAMAAKSYLQNLYNEATCPLCQDYFKNPVTTECGHNFCQACLTQCWGESATEGFCPQCRQNVQQTRLIPNRVLANIAEKLAAEESHLQEGREAEGKLSICEKHQEPFKLFCRDDETLICLVCDRSKEHRDHEVVPVEEASEYKDQMVSCLDNLKNKEGNNVEELAAEKSNLQEGREAKGKPRICEKHQEPFRLFCRDDETLVCLVCDRSKEHRHHDVVPMEEASDEYKDRMVSCLDSLKNRKAKILSSEADVANESQNMLKRIEIMSQNTKAEVEELCQILDTEQKVLLGSLEEQKMEISRKSKEQLDRLSEKCSSLEHLIQEMEEKCQRPPSELLQDVRSTLNKCEKKEDTKDPVASLCQLNWGIWTTWSEISLLKSVRKQVQDMLLKGIHLSKASVTLDPKTAHPRLIISKDHRHVKVQEARQDLPNNPERFDQFPIVLGMEKFSSGRHYWDVLVGPEVQWAVGVAKASVRRKGAVAFGAVEGIWVIGNWSYGYLAPNHPDYDLVPAKRNLKKIKVLLNYQAGQVAFFDGERAELLHTYSEAEFSGEPVYPFFWLDEKAQLQLPVS</sequence>
<dbReference type="InterPro" id="IPR012337">
    <property type="entry name" value="RNaseH-like_sf"/>
</dbReference>
<feature type="domain" description="RING-type" evidence="13">
    <location>
        <begin position="1127"/>
        <end position="1168"/>
    </location>
</feature>
<dbReference type="PANTHER" id="PTHR24103">
    <property type="entry name" value="E3 UBIQUITIN-PROTEIN LIGASE TRIM"/>
    <property type="match status" value="1"/>
</dbReference>
<feature type="domain" description="B box-type" evidence="14">
    <location>
        <begin position="95"/>
        <end position="131"/>
    </location>
</feature>
<dbReference type="SMART" id="SM00184">
    <property type="entry name" value="RING"/>
    <property type="match status" value="2"/>
</dbReference>
<dbReference type="Proteomes" id="UP001652642">
    <property type="component" value="Chromosome 2"/>
</dbReference>
<dbReference type="SUPFAM" id="SSF57667">
    <property type="entry name" value="beta-beta-alpha zinc fingers"/>
    <property type="match status" value="1"/>
</dbReference>
<keyword evidence="5 10" id="KW-0863">Zinc-finger</keyword>
<dbReference type="InterPro" id="IPR001841">
    <property type="entry name" value="Znf_RING"/>
</dbReference>
<dbReference type="SMART" id="SM00589">
    <property type="entry name" value="PRY"/>
    <property type="match status" value="1"/>
</dbReference>
<dbReference type="Pfam" id="PF15227">
    <property type="entry name" value="zf-C3HC4_4"/>
    <property type="match status" value="2"/>
</dbReference>
<evidence type="ECO:0000256" key="7">
    <source>
        <dbReference type="ARBA" id="ARBA00023125"/>
    </source>
</evidence>
<evidence type="ECO:0008006" key="19">
    <source>
        <dbReference type="Google" id="ProtNLM"/>
    </source>
</evidence>
<dbReference type="InterPro" id="IPR000315">
    <property type="entry name" value="Znf_B-box"/>
</dbReference>
<dbReference type="SMART" id="SM00336">
    <property type="entry name" value="BBOX"/>
    <property type="match status" value="3"/>
</dbReference>
<evidence type="ECO:0000256" key="6">
    <source>
        <dbReference type="ARBA" id="ARBA00022833"/>
    </source>
</evidence>
<dbReference type="InterPro" id="IPR003877">
    <property type="entry name" value="SPRY_dom"/>
</dbReference>
<evidence type="ECO:0000256" key="2">
    <source>
        <dbReference type="ARBA" id="ARBA00009651"/>
    </source>
</evidence>
<evidence type="ECO:0000313" key="17">
    <source>
        <dbReference type="Proteomes" id="UP001652642"/>
    </source>
</evidence>
<dbReference type="SUPFAM" id="SSF57845">
    <property type="entry name" value="B-box zinc-binding domain"/>
    <property type="match status" value="3"/>
</dbReference>
<dbReference type="InterPro" id="IPR006574">
    <property type="entry name" value="PRY"/>
</dbReference>
<keyword evidence="8" id="KW-0539">Nucleus</keyword>
<accession>A0ABM5FV27</accession>
<dbReference type="Gene3D" id="3.30.40.10">
    <property type="entry name" value="Zinc/RING finger domain, C3HC4 (zinc finger)"/>
    <property type="match status" value="2"/>
</dbReference>
<dbReference type="InterPro" id="IPR008906">
    <property type="entry name" value="HATC_C_dom"/>
</dbReference>
<dbReference type="PROSITE" id="PS50808">
    <property type="entry name" value="ZF_BED"/>
    <property type="match status" value="1"/>
</dbReference>
<feature type="region of interest" description="Disordered" evidence="12">
    <location>
        <begin position="1045"/>
        <end position="1068"/>
    </location>
</feature>
<organism evidence="17 18">
    <name type="scientific">Pogona vitticeps</name>
    <name type="common">central bearded dragon</name>
    <dbReference type="NCBI Taxonomy" id="103695"/>
    <lineage>
        <taxon>Eukaryota</taxon>
        <taxon>Metazoa</taxon>
        <taxon>Chordata</taxon>
        <taxon>Craniata</taxon>
        <taxon>Vertebrata</taxon>
        <taxon>Euteleostomi</taxon>
        <taxon>Lepidosauria</taxon>
        <taxon>Squamata</taxon>
        <taxon>Bifurcata</taxon>
        <taxon>Unidentata</taxon>
        <taxon>Episquamata</taxon>
        <taxon>Toxicofera</taxon>
        <taxon>Iguania</taxon>
        <taxon>Acrodonta</taxon>
        <taxon>Agamidae</taxon>
        <taxon>Amphibolurinae</taxon>
        <taxon>Pogona</taxon>
    </lineage>
</organism>
<dbReference type="InterPro" id="IPR013320">
    <property type="entry name" value="ConA-like_dom_sf"/>
</dbReference>
<evidence type="ECO:0000259" key="16">
    <source>
        <dbReference type="PROSITE" id="PS50808"/>
    </source>
</evidence>
<dbReference type="Pfam" id="PF05699">
    <property type="entry name" value="Dimer_Tnp_hAT"/>
    <property type="match status" value="1"/>
</dbReference>
<dbReference type="GeneID" id="110070422"/>
<dbReference type="PROSITE" id="PS50119">
    <property type="entry name" value="ZF_BBOX"/>
    <property type="match status" value="3"/>
</dbReference>
<evidence type="ECO:0000256" key="9">
    <source>
        <dbReference type="ARBA" id="ARBA00034460"/>
    </source>
</evidence>
<feature type="domain" description="B30.2/SPRY" evidence="15">
    <location>
        <begin position="1487"/>
        <end position="1677"/>
    </location>
</feature>
<dbReference type="SUPFAM" id="SSF53098">
    <property type="entry name" value="Ribonuclease H-like"/>
    <property type="match status" value="1"/>
</dbReference>
<feature type="domain" description="RING-type" evidence="13">
    <location>
        <begin position="16"/>
        <end position="57"/>
    </location>
</feature>
<feature type="coiled-coil region" evidence="11">
    <location>
        <begin position="1409"/>
        <end position="1436"/>
    </location>
</feature>